<keyword evidence="5" id="KW-1185">Reference proteome</keyword>
<evidence type="ECO:0000259" key="2">
    <source>
        <dbReference type="Pfam" id="PF02470"/>
    </source>
</evidence>
<dbReference type="NCBIfam" id="TIGR00996">
    <property type="entry name" value="Mtu_fam_mce"/>
    <property type="match status" value="1"/>
</dbReference>
<dbReference type="PANTHER" id="PTHR33371:SF16">
    <property type="entry name" value="MCE-FAMILY PROTEIN MCE3F"/>
    <property type="match status" value="1"/>
</dbReference>
<proteinExistence type="predicted"/>
<name>A0ABT3SAQ3_9MYCO</name>
<dbReference type="EMBL" id="JAPJDO010000004">
    <property type="protein sequence ID" value="MCX2936462.1"/>
    <property type="molecule type" value="Genomic_DNA"/>
</dbReference>
<feature type="domain" description="Mce/MlaD" evidence="2">
    <location>
        <begin position="41"/>
        <end position="115"/>
    </location>
</feature>
<gene>
    <name evidence="4" type="ORF">ORI27_07120</name>
</gene>
<dbReference type="Pfam" id="PF11887">
    <property type="entry name" value="Mce4_CUP1"/>
    <property type="match status" value="1"/>
</dbReference>
<dbReference type="InterPro" id="IPR052336">
    <property type="entry name" value="MlaD_Phospholipid_Transporter"/>
</dbReference>
<dbReference type="InterPro" id="IPR024516">
    <property type="entry name" value="Mce_C"/>
</dbReference>
<dbReference type="RefSeq" id="WP_265995784.1">
    <property type="nucleotide sequence ID" value="NZ_JAPJDN010000004.1"/>
</dbReference>
<organism evidence="4 5">
    <name type="scientific">Mycobacterium pinniadriaticum</name>
    <dbReference type="NCBI Taxonomy" id="2994102"/>
    <lineage>
        <taxon>Bacteria</taxon>
        <taxon>Bacillati</taxon>
        <taxon>Actinomycetota</taxon>
        <taxon>Actinomycetes</taxon>
        <taxon>Mycobacteriales</taxon>
        <taxon>Mycobacteriaceae</taxon>
        <taxon>Mycobacterium</taxon>
    </lineage>
</organism>
<dbReference type="InterPro" id="IPR005693">
    <property type="entry name" value="Mce"/>
</dbReference>
<sequence>MRLTRRTWLQLAIFAVIAIVAGSVMAIGYIRLPNMLFGVGHYRVTMQLPTSGGLYPGGNVTYRGTEVGRVESVGLTDSGVEAVLSLRSNIRIPADLRADVHSVSAVGEQYVALQPLNGKPPYLQDGDVIPATRTAVPPPVDSLLDALDTGLDAIPGDNLKTVVDETYEAVGGLGPELSRIINGSTTLAIDARANLDSLTGLIDQSKPVLDSQTDSSDAVAAWAANMASITTPLQRQDASVTGLIQQGPAAIEQARALFDKLRPTLPILLANLVTIDQVAITYQPAIEQLLVLLPQGIADLQAAGAANRNNKQDYSGINLDFNLNINLPPPCTTGFLPATQMRTPNLTDAPDRAPGDLYCRIPQDSMFAVRGARNLPCITRPGKRAPTVKMCESDENYLPLNDGNNWKGDPNATLSGQAVPQLPPGEAAPPVPAAAYDRSTGTYVGPDGKLYTESDLATGAGPRTWQQMLQPPPAG</sequence>
<feature type="region of interest" description="Disordered" evidence="1">
    <location>
        <begin position="445"/>
        <end position="475"/>
    </location>
</feature>
<protein>
    <submittedName>
        <fullName evidence="4">MlaD family protein</fullName>
    </submittedName>
</protein>
<reference evidence="4 5" key="1">
    <citation type="submission" date="2022-11" db="EMBL/GenBank/DDBJ databases">
        <title>Mycobacterium sp. nov.</title>
        <authorList>
            <person name="Papic B."/>
            <person name="Spicic S."/>
            <person name="Duvnjak S."/>
        </authorList>
    </citation>
    <scope>NUCLEOTIDE SEQUENCE [LARGE SCALE GENOMIC DNA]</scope>
    <source>
        <strain evidence="4 5">CVI_P4</strain>
    </source>
</reference>
<evidence type="ECO:0000313" key="5">
    <source>
        <dbReference type="Proteomes" id="UP001300745"/>
    </source>
</evidence>
<dbReference type="Pfam" id="PF02470">
    <property type="entry name" value="MlaD"/>
    <property type="match status" value="1"/>
</dbReference>
<feature type="domain" description="Mammalian cell entry C-terminal" evidence="3">
    <location>
        <begin position="122"/>
        <end position="303"/>
    </location>
</feature>
<comment type="caution">
    <text evidence="4">The sequence shown here is derived from an EMBL/GenBank/DDBJ whole genome shotgun (WGS) entry which is preliminary data.</text>
</comment>
<evidence type="ECO:0000259" key="3">
    <source>
        <dbReference type="Pfam" id="PF11887"/>
    </source>
</evidence>
<evidence type="ECO:0000313" key="4">
    <source>
        <dbReference type="EMBL" id="MCX2936462.1"/>
    </source>
</evidence>
<accession>A0ABT3SAQ3</accession>
<dbReference type="Proteomes" id="UP001300745">
    <property type="component" value="Unassembled WGS sequence"/>
</dbReference>
<evidence type="ECO:0000256" key="1">
    <source>
        <dbReference type="SAM" id="MobiDB-lite"/>
    </source>
</evidence>
<dbReference type="PANTHER" id="PTHR33371">
    <property type="entry name" value="INTERMEMBRANE PHOSPHOLIPID TRANSPORT SYSTEM BINDING PROTEIN MLAD-RELATED"/>
    <property type="match status" value="1"/>
</dbReference>
<dbReference type="InterPro" id="IPR003399">
    <property type="entry name" value="Mce/MlaD"/>
</dbReference>